<feature type="compositionally biased region" description="Polar residues" evidence="2">
    <location>
        <begin position="66"/>
        <end position="75"/>
    </location>
</feature>
<evidence type="ECO:0000256" key="1">
    <source>
        <dbReference type="PROSITE-ProRule" id="PRU00339"/>
    </source>
</evidence>
<dbReference type="PROSITE" id="PS50005">
    <property type="entry name" value="TPR"/>
    <property type="match status" value="1"/>
</dbReference>
<dbReference type="PANTHER" id="PTHR10098:SF108">
    <property type="entry name" value="TETRATRICOPEPTIDE REPEAT PROTEIN 28"/>
    <property type="match status" value="1"/>
</dbReference>
<comment type="caution">
    <text evidence="3">The sequence shown here is derived from an EMBL/GenBank/DDBJ whole genome shotgun (WGS) entry which is preliminary data.</text>
</comment>
<organism evidence="3 4">
    <name type="scientific">Tychonema bourrellyi FEM_GT703</name>
    <dbReference type="NCBI Taxonomy" id="2040638"/>
    <lineage>
        <taxon>Bacteria</taxon>
        <taxon>Bacillati</taxon>
        <taxon>Cyanobacteriota</taxon>
        <taxon>Cyanophyceae</taxon>
        <taxon>Oscillatoriophycideae</taxon>
        <taxon>Oscillatoriales</taxon>
        <taxon>Microcoleaceae</taxon>
        <taxon>Tychonema</taxon>
    </lineage>
</organism>
<dbReference type="Gene3D" id="1.25.40.10">
    <property type="entry name" value="Tetratricopeptide repeat domain"/>
    <property type="match status" value="2"/>
</dbReference>
<evidence type="ECO:0000313" key="4">
    <source>
        <dbReference type="Proteomes" id="UP000226442"/>
    </source>
</evidence>
<keyword evidence="1" id="KW-0802">TPR repeat</keyword>
<dbReference type="EMBL" id="NXIB02000120">
    <property type="protein sequence ID" value="PHX54160.1"/>
    <property type="molecule type" value="Genomic_DNA"/>
</dbReference>
<evidence type="ECO:0000256" key="2">
    <source>
        <dbReference type="SAM" id="MobiDB-lite"/>
    </source>
</evidence>
<dbReference type="OrthoDB" id="419844at2"/>
<reference evidence="3" key="1">
    <citation type="submission" date="2017-10" db="EMBL/GenBank/DDBJ databases">
        <title>Draft genome sequence of the planktic cyanobacteria Tychonema bourrellyi isolated from alpine lentic freshwater.</title>
        <authorList>
            <person name="Tett A."/>
            <person name="Armanini F."/>
            <person name="Asnicar F."/>
            <person name="Boscaini A."/>
            <person name="Pasolli E."/>
            <person name="Zolfo M."/>
            <person name="Donati C."/>
            <person name="Salmaso N."/>
            <person name="Segata N."/>
        </authorList>
    </citation>
    <scope>NUCLEOTIDE SEQUENCE</scope>
    <source>
        <strain evidence="3">FEM_GT703</strain>
    </source>
</reference>
<keyword evidence="4" id="KW-1185">Reference proteome</keyword>
<dbReference type="AlphaFoldDB" id="A0A2G4EXI9"/>
<gene>
    <name evidence="3" type="ORF">CP500_017690</name>
</gene>
<accession>A0A2G4EXI9</accession>
<dbReference type="SMART" id="SM00028">
    <property type="entry name" value="TPR"/>
    <property type="match status" value="5"/>
</dbReference>
<protein>
    <submittedName>
        <fullName evidence="3">Tetratricopeptide repeat protein</fullName>
    </submittedName>
</protein>
<dbReference type="PANTHER" id="PTHR10098">
    <property type="entry name" value="RAPSYN-RELATED"/>
    <property type="match status" value="1"/>
</dbReference>
<dbReference type="InterPro" id="IPR011990">
    <property type="entry name" value="TPR-like_helical_dom_sf"/>
</dbReference>
<name>A0A2G4EXI9_9CYAN</name>
<dbReference type="InterPro" id="IPR019734">
    <property type="entry name" value="TPR_rpt"/>
</dbReference>
<feature type="region of interest" description="Disordered" evidence="2">
    <location>
        <begin position="50"/>
        <end position="77"/>
    </location>
</feature>
<dbReference type="SUPFAM" id="SSF48452">
    <property type="entry name" value="TPR-like"/>
    <property type="match status" value="1"/>
</dbReference>
<evidence type="ECO:0000313" key="3">
    <source>
        <dbReference type="EMBL" id="PHX54160.1"/>
    </source>
</evidence>
<sequence>MQNLMFRESMLGRYNQILMMRSSVPIGCLLFLWLCAGSIASAQTNPPGLDQFSPNPLEITTPDPLTPNNESLSSTQRDELSAALDGLNLEALAKLQAGDGIGAFELWFRELRLRRYLGPQVEIAALSRVGSVAWSSSKNIELKLITQRLQLIQKEVKSELPVNTELLPALAAAFQQVRAKGPTIEVYQEILDNARQKQDILGEGQTLKAIGLIHINWLSYEKAAAVYEELATLIQENRALFAANSAVPNPTVTVGNGAPPQPVTPPTEVDSLRQLAHVYQQSKQPLKAIAAREKLASVYLNLQNPGAIPPLKIAIASDYETLGQINLAAQYYQEAYNLAVPIQQYAHASEALDKLALLYRSQKQFEPTVRIYQMQLLLEERAYNFYGLMNAYDNLGQVYQEMKTYKKALEAYQKGLEVAKRLGHRQEYFAKKILKVNKQLEKNS</sequence>
<dbReference type="Pfam" id="PF13181">
    <property type="entry name" value="TPR_8"/>
    <property type="match status" value="1"/>
</dbReference>
<dbReference type="Proteomes" id="UP000226442">
    <property type="component" value="Unassembled WGS sequence"/>
</dbReference>
<feature type="repeat" description="TPR" evidence="1">
    <location>
        <begin position="389"/>
        <end position="422"/>
    </location>
</feature>
<proteinExistence type="predicted"/>
<dbReference type="PROSITE" id="PS50293">
    <property type="entry name" value="TPR_REGION"/>
    <property type="match status" value="1"/>
</dbReference>